<name>A0A9P6KB99_9FUNG</name>
<feature type="signal peptide" evidence="1">
    <location>
        <begin position="1"/>
        <end position="24"/>
    </location>
</feature>
<dbReference type="EMBL" id="JAABOA010003518">
    <property type="protein sequence ID" value="KAF9578573.1"/>
    <property type="molecule type" value="Genomic_DNA"/>
</dbReference>
<gene>
    <name evidence="2" type="ORF">BGW38_005562</name>
</gene>
<protein>
    <recommendedName>
        <fullName evidence="4">Extracellular membrane protein CFEM domain-containing protein</fullName>
    </recommendedName>
</protein>
<dbReference type="AlphaFoldDB" id="A0A9P6KB99"/>
<dbReference type="OrthoDB" id="2433598at2759"/>
<comment type="caution">
    <text evidence="2">The sequence shown here is derived from an EMBL/GenBank/DDBJ whole genome shotgun (WGS) entry which is preliminary data.</text>
</comment>
<proteinExistence type="predicted"/>
<evidence type="ECO:0000313" key="3">
    <source>
        <dbReference type="Proteomes" id="UP000780801"/>
    </source>
</evidence>
<evidence type="ECO:0000256" key="1">
    <source>
        <dbReference type="SAM" id="SignalP"/>
    </source>
</evidence>
<sequence>KMKFATFAAVLTFVLASVSVVVDAQDSVDPAACTLCLQNALKAIPACANAEAPKDGSVSAEYATCLCASLDGAWADACSGASQCGSSIKLFKESYGANIQGAGLICGNGQASFVPPA</sequence>
<keyword evidence="3" id="KW-1185">Reference proteome</keyword>
<reference evidence="2" key="1">
    <citation type="journal article" date="2020" name="Fungal Divers.">
        <title>Resolving the Mortierellaceae phylogeny through synthesis of multi-gene phylogenetics and phylogenomics.</title>
        <authorList>
            <person name="Vandepol N."/>
            <person name="Liber J."/>
            <person name="Desiro A."/>
            <person name="Na H."/>
            <person name="Kennedy M."/>
            <person name="Barry K."/>
            <person name="Grigoriev I.V."/>
            <person name="Miller A.N."/>
            <person name="O'Donnell K."/>
            <person name="Stajich J.E."/>
            <person name="Bonito G."/>
        </authorList>
    </citation>
    <scope>NUCLEOTIDE SEQUENCE</scope>
    <source>
        <strain evidence="2">KOD1015</strain>
    </source>
</reference>
<feature type="non-terminal residue" evidence="2">
    <location>
        <position position="1"/>
    </location>
</feature>
<dbReference type="Proteomes" id="UP000780801">
    <property type="component" value="Unassembled WGS sequence"/>
</dbReference>
<evidence type="ECO:0000313" key="2">
    <source>
        <dbReference type="EMBL" id="KAF9578573.1"/>
    </source>
</evidence>
<feature type="chain" id="PRO_5040233224" description="Extracellular membrane protein CFEM domain-containing protein" evidence="1">
    <location>
        <begin position="25"/>
        <end position="117"/>
    </location>
</feature>
<organism evidence="2 3">
    <name type="scientific">Lunasporangiospora selenospora</name>
    <dbReference type="NCBI Taxonomy" id="979761"/>
    <lineage>
        <taxon>Eukaryota</taxon>
        <taxon>Fungi</taxon>
        <taxon>Fungi incertae sedis</taxon>
        <taxon>Mucoromycota</taxon>
        <taxon>Mortierellomycotina</taxon>
        <taxon>Mortierellomycetes</taxon>
        <taxon>Mortierellales</taxon>
        <taxon>Mortierellaceae</taxon>
        <taxon>Lunasporangiospora</taxon>
    </lineage>
</organism>
<accession>A0A9P6KB99</accession>
<keyword evidence="1" id="KW-0732">Signal</keyword>
<evidence type="ECO:0008006" key="4">
    <source>
        <dbReference type="Google" id="ProtNLM"/>
    </source>
</evidence>